<feature type="region of interest" description="Disordered" evidence="1">
    <location>
        <begin position="382"/>
        <end position="435"/>
    </location>
</feature>
<protein>
    <submittedName>
        <fullName evidence="2">Uncharacterized protein</fullName>
    </submittedName>
</protein>
<feature type="compositionally biased region" description="Polar residues" evidence="1">
    <location>
        <begin position="339"/>
        <end position="351"/>
    </location>
</feature>
<dbReference type="AlphaFoldDB" id="A0A061QW88"/>
<feature type="compositionally biased region" description="Basic and acidic residues" evidence="1">
    <location>
        <begin position="328"/>
        <end position="338"/>
    </location>
</feature>
<evidence type="ECO:0000256" key="1">
    <source>
        <dbReference type="SAM" id="MobiDB-lite"/>
    </source>
</evidence>
<sequence length="530" mass="58663">MGGEHALSSKEQLQHIEALKVLDTGLTLHEAEMGNPEKGTLSGLNVRLYHPDAAPMDTVVYKDDDSGAVNMEAGTMRSHVGDDGVVHLVADRATMRAAIRALDISRAQLLTRLSQYWLQRVQSLTPAVTELLRVENVWADTRSEAGSQKFVLWAGALLERRADFEAILLPGSKFSFSVLVHSELAGPMVDFLAASCVLQVRSDCPPRILLEYMRSEAAKEANLSAESSSSSREIEEDLLGRVRQALGAKHVIRVCSMLEQEKVLDGARRLLENASSIKEAVNLTGASIALDDCYEVWESGFISIPYDFNLGDLEPQLRQMLGSTSSAHRPETDLRDLQDMNTRLPENNSNKSYEKHVEKESKLSFETGDNEKSFSTAAFNASTEPLTPEGDHNPYDAAGEFLGRPVDSGSSLYTKSTRTQSERSRKSRSRAWRRGVRTPPLAQARHTEIPSSVQCTCIKSSQYSTQTNSFLPKTYPAKTTRASSPTTYVPRKQAGLLAKQPTDWKALRYPRLLNASIPQKKLTGTSFRLF</sequence>
<accession>A0A061QW88</accession>
<dbReference type="EMBL" id="GBEZ01024269">
    <property type="protein sequence ID" value="JAC62700.1"/>
    <property type="molecule type" value="Transcribed_RNA"/>
</dbReference>
<feature type="compositionally biased region" description="Basic residues" evidence="1">
    <location>
        <begin position="425"/>
        <end position="435"/>
    </location>
</feature>
<proteinExistence type="predicted"/>
<feature type="compositionally biased region" description="Basic and acidic residues" evidence="1">
    <location>
        <begin position="352"/>
        <end position="363"/>
    </location>
</feature>
<reference evidence="2" key="1">
    <citation type="submission" date="2014-05" db="EMBL/GenBank/DDBJ databases">
        <title>The transcriptome of the halophilic microalga Tetraselmis sp. GSL018 isolated from the Great Salt Lake, Utah.</title>
        <authorList>
            <person name="Jinkerson R.E."/>
            <person name="D'Adamo S."/>
            <person name="Posewitz M.C."/>
        </authorList>
    </citation>
    <scope>NUCLEOTIDE SEQUENCE</scope>
    <source>
        <strain evidence="2">GSL018</strain>
    </source>
</reference>
<name>A0A061QW88_9CHLO</name>
<evidence type="ECO:0000313" key="2">
    <source>
        <dbReference type="EMBL" id="JAC62700.1"/>
    </source>
</evidence>
<organism evidence="2">
    <name type="scientific">Tetraselmis sp. GSL018</name>
    <dbReference type="NCBI Taxonomy" id="582737"/>
    <lineage>
        <taxon>Eukaryota</taxon>
        <taxon>Viridiplantae</taxon>
        <taxon>Chlorophyta</taxon>
        <taxon>core chlorophytes</taxon>
        <taxon>Chlorodendrophyceae</taxon>
        <taxon>Chlorodendrales</taxon>
        <taxon>Chlorodendraceae</taxon>
        <taxon>Tetraselmis</taxon>
    </lineage>
</organism>
<gene>
    <name evidence="2" type="ORF">TSPGSL018_22568</name>
</gene>
<feature type="region of interest" description="Disordered" evidence="1">
    <location>
        <begin position="322"/>
        <end position="369"/>
    </location>
</feature>